<gene>
    <name evidence="1" type="ORF">J2X98_002311</name>
</gene>
<protein>
    <submittedName>
        <fullName evidence="1">Uncharacterized protein</fullName>
    </submittedName>
</protein>
<comment type="caution">
    <text evidence="1">The sequence shown here is derived from an EMBL/GenBank/DDBJ whole genome shotgun (WGS) entry which is preliminary data.</text>
</comment>
<dbReference type="Proteomes" id="UP001226577">
    <property type="component" value="Unassembled WGS sequence"/>
</dbReference>
<evidence type="ECO:0000313" key="2">
    <source>
        <dbReference type="Proteomes" id="UP001226577"/>
    </source>
</evidence>
<accession>A0ABT9RTZ8</accession>
<organism evidence="1 2">
    <name type="scientific">Pseudarthrobacter enclensis</name>
    <dbReference type="NCBI Taxonomy" id="993070"/>
    <lineage>
        <taxon>Bacteria</taxon>
        <taxon>Bacillati</taxon>
        <taxon>Actinomycetota</taxon>
        <taxon>Actinomycetes</taxon>
        <taxon>Micrococcales</taxon>
        <taxon>Micrococcaceae</taxon>
        <taxon>Pseudarthrobacter</taxon>
    </lineage>
</organism>
<dbReference type="EMBL" id="JAUSRE010000010">
    <property type="protein sequence ID" value="MDP9888718.1"/>
    <property type="molecule type" value="Genomic_DNA"/>
</dbReference>
<keyword evidence="2" id="KW-1185">Reference proteome</keyword>
<name>A0ABT9RTZ8_9MICC</name>
<sequence>MAQPTPTSQFRTRTAIDEHHGRLERAGETVMLSFADLACLGPGAFHPALHPNGDGKPG</sequence>
<reference evidence="1 2" key="1">
    <citation type="submission" date="2023-07" db="EMBL/GenBank/DDBJ databases">
        <title>Sorghum-associated microbial communities from plants grown in Nebraska, USA.</title>
        <authorList>
            <person name="Schachtman D."/>
        </authorList>
    </citation>
    <scope>NUCLEOTIDE SEQUENCE [LARGE SCALE GENOMIC DNA]</scope>
    <source>
        <strain evidence="1 2">CC222</strain>
    </source>
</reference>
<proteinExistence type="predicted"/>
<evidence type="ECO:0000313" key="1">
    <source>
        <dbReference type="EMBL" id="MDP9888718.1"/>
    </source>
</evidence>